<feature type="signal peptide" evidence="9">
    <location>
        <begin position="1"/>
        <end position="24"/>
    </location>
</feature>
<proteinExistence type="inferred from homology"/>
<evidence type="ECO:0000256" key="5">
    <source>
        <dbReference type="ARBA" id="ARBA00022692"/>
    </source>
</evidence>
<dbReference type="InterPro" id="IPR010130">
    <property type="entry name" value="T1SS_OMP_TolC"/>
</dbReference>
<dbReference type="PANTHER" id="PTHR30026">
    <property type="entry name" value="OUTER MEMBRANE PROTEIN TOLC"/>
    <property type="match status" value="1"/>
</dbReference>
<dbReference type="AlphaFoldDB" id="A0A5K7ZMZ0"/>
<comment type="similarity">
    <text evidence="2">Belongs to the outer membrane factor (OMF) (TC 1.B.17) family.</text>
</comment>
<protein>
    <recommendedName>
        <fullName evidence="12">SPOR domain-containing protein</fullName>
    </recommendedName>
</protein>
<keyword evidence="9" id="KW-0732">Signal</keyword>
<keyword evidence="4" id="KW-1134">Transmembrane beta strand</keyword>
<keyword evidence="5" id="KW-0812">Transmembrane</keyword>
<keyword evidence="3" id="KW-0813">Transport</keyword>
<evidence type="ECO:0000256" key="9">
    <source>
        <dbReference type="SAM" id="SignalP"/>
    </source>
</evidence>
<evidence type="ECO:0000256" key="1">
    <source>
        <dbReference type="ARBA" id="ARBA00004442"/>
    </source>
</evidence>
<organism evidence="10 11">
    <name type="scientific">Desulfosarcina ovata subsp. sediminis</name>
    <dbReference type="NCBI Taxonomy" id="885957"/>
    <lineage>
        <taxon>Bacteria</taxon>
        <taxon>Pseudomonadati</taxon>
        <taxon>Thermodesulfobacteriota</taxon>
        <taxon>Desulfobacteria</taxon>
        <taxon>Desulfobacterales</taxon>
        <taxon>Desulfosarcinaceae</taxon>
        <taxon>Desulfosarcina</taxon>
    </lineage>
</organism>
<reference evidence="10 11" key="1">
    <citation type="submission" date="2019-11" db="EMBL/GenBank/DDBJ databases">
        <title>Comparative genomics of hydrocarbon-degrading Desulfosarcina strains.</title>
        <authorList>
            <person name="Watanabe M."/>
            <person name="Kojima H."/>
            <person name="Fukui M."/>
        </authorList>
    </citation>
    <scope>NUCLEOTIDE SEQUENCE [LARGE SCALE GENOMIC DNA]</scope>
    <source>
        <strain evidence="10 11">28bB2T</strain>
    </source>
</reference>
<evidence type="ECO:0000256" key="3">
    <source>
        <dbReference type="ARBA" id="ARBA00022448"/>
    </source>
</evidence>
<gene>
    <name evidence="10" type="ORF">DSCO28_23710</name>
</gene>
<sequence length="654" mass="71875">MIFGKRLHCLLLVLFGLTSFPVYAQGQVTTLYQSVERALAFSPKLKALAYNNQAVLHDLQQARASYGPSVDLLLGYGVGQYSDSVTRQPGADPSDSDWNPQTNATLKLTQKVYDGGETRQTISIQKALLESANYGFNKAIQSIALDAVIAHLDVFRQRERVAIAKKDFQIHQDIFQAFSDIEQAGAGDISDLTQTQARLAQARSDLIINQGDLRSAIANYEQMVGATPGEMAFTELPEALPISLDDALARAEKKNPGLLAIDARLKEAEARVNLARSAYKPKFNIELSSRYRDHIDGDPSWQHDNDAMLVVRWNLFNGGQDKQAINAAISRKYQSRLNRDDNLIALRREMTTAWASFLSLRDRKDALHDAVSSSKKTFDVYTKQYGVSRRSLLDVLNAEREYFLSAIELVNASVDEIITAYRILSLSGELQVLESSGVEEGTSSLSRLSQAIALPGFVQSSASQETPIKGSPGRESGHGLNGTNQRLVAVKDTGAIPSIKTAASITMKIGPCTDKRILAQAVDKLQTFGCETRQISGVQSVKVTRLLEGRYFREAAYARLKMLKKSIDAFILREGDQFAIYVGSFQNHEIAIRYANRLAKKNISATPIGAEIEKRGTILILDAVDQSVTKAISKQMAALGLEIKTYSDSIPTGG</sequence>
<dbReference type="NCBIfam" id="TIGR01844">
    <property type="entry name" value="type_I_sec_TolC"/>
    <property type="match status" value="1"/>
</dbReference>
<evidence type="ECO:0000256" key="6">
    <source>
        <dbReference type="ARBA" id="ARBA00023136"/>
    </source>
</evidence>
<evidence type="ECO:0000313" key="11">
    <source>
        <dbReference type="Proteomes" id="UP000425960"/>
    </source>
</evidence>
<dbReference type="KEGG" id="dov:DSCO28_23710"/>
<accession>A0A5K7ZMZ0</accession>
<feature type="chain" id="PRO_5024316354" description="SPOR domain-containing protein" evidence="9">
    <location>
        <begin position="25"/>
        <end position="654"/>
    </location>
</feature>
<evidence type="ECO:0000313" key="10">
    <source>
        <dbReference type="EMBL" id="BBO81805.1"/>
    </source>
</evidence>
<evidence type="ECO:0000256" key="4">
    <source>
        <dbReference type="ARBA" id="ARBA00022452"/>
    </source>
</evidence>
<dbReference type="PANTHER" id="PTHR30026:SF22">
    <property type="entry name" value="OUTER MEMBRANE EFFLUX PROTEIN"/>
    <property type="match status" value="1"/>
</dbReference>
<evidence type="ECO:0008006" key="12">
    <source>
        <dbReference type="Google" id="ProtNLM"/>
    </source>
</evidence>
<feature type="region of interest" description="Disordered" evidence="8">
    <location>
        <begin position="462"/>
        <end position="482"/>
    </location>
</feature>
<dbReference type="Gene3D" id="1.20.1600.10">
    <property type="entry name" value="Outer membrane efflux proteins (OEP)"/>
    <property type="match status" value="1"/>
</dbReference>
<keyword evidence="7" id="KW-0998">Cell outer membrane</keyword>
<name>A0A5K7ZMZ0_9BACT</name>
<dbReference type="GO" id="GO:0015288">
    <property type="term" value="F:porin activity"/>
    <property type="evidence" value="ECO:0007669"/>
    <property type="project" value="TreeGrafter"/>
</dbReference>
<dbReference type="SUPFAM" id="SSF56954">
    <property type="entry name" value="Outer membrane efflux proteins (OEP)"/>
    <property type="match status" value="1"/>
</dbReference>
<evidence type="ECO:0000256" key="2">
    <source>
        <dbReference type="ARBA" id="ARBA00007613"/>
    </source>
</evidence>
<keyword evidence="6" id="KW-0472">Membrane</keyword>
<dbReference type="InterPro" id="IPR051906">
    <property type="entry name" value="TolC-like"/>
</dbReference>
<dbReference type="InterPro" id="IPR003423">
    <property type="entry name" value="OMP_efflux"/>
</dbReference>
<dbReference type="EMBL" id="AP021876">
    <property type="protein sequence ID" value="BBO81805.1"/>
    <property type="molecule type" value="Genomic_DNA"/>
</dbReference>
<dbReference type="GO" id="GO:1990281">
    <property type="term" value="C:efflux pump complex"/>
    <property type="evidence" value="ECO:0007669"/>
    <property type="project" value="TreeGrafter"/>
</dbReference>
<dbReference type="Proteomes" id="UP000425960">
    <property type="component" value="Chromosome"/>
</dbReference>
<dbReference type="Pfam" id="PF02321">
    <property type="entry name" value="OEP"/>
    <property type="match status" value="2"/>
</dbReference>
<comment type="subcellular location">
    <subcellularLocation>
        <location evidence="1">Cell outer membrane</location>
    </subcellularLocation>
</comment>
<dbReference type="GO" id="GO:0015562">
    <property type="term" value="F:efflux transmembrane transporter activity"/>
    <property type="evidence" value="ECO:0007669"/>
    <property type="project" value="InterPro"/>
</dbReference>
<dbReference type="GO" id="GO:0009279">
    <property type="term" value="C:cell outer membrane"/>
    <property type="evidence" value="ECO:0007669"/>
    <property type="project" value="UniProtKB-SubCell"/>
</dbReference>
<evidence type="ECO:0000256" key="7">
    <source>
        <dbReference type="ARBA" id="ARBA00023237"/>
    </source>
</evidence>
<evidence type="ECO:0000256" key="8">
    <source>
        <dbReference type="SAM" id="MobiDB-lite"/>
    </source>
</evidence>